<dbReference type="Proteomes" id="UP001216907">
    <property type="component" value="Unassembled WGS sequence"/>
</dbReference>
<comment type="caution">
    <text evidence="3">The sequence shown here is derived from an EMBL/GenBank/DDBJ whole genome shotgun (WGS) entry which is preliminary data.</text>
</comment>
<gene>
    <name evidence="3" type="ORF">PZE19_19730</name>
</gene>
<sequence>MLKTLTLSLSLAVALGFCSVSMAGVFDGGCATCGLASPQGGPVASAQGSYLPTAGCDDGCATKKKCDLFGHLGGKLDGLHCKLKGLLHPPVTYEWVLKKKRLWGHKGGCGGGCGEGCGPVAETVYPTSQVAPSGQGYAAPAPSGQGYAPAATGQGYAPAPAPIYGVGQHAYNSKPAATVASVPAEITPSLTGEEAPPAPEVKTGGLLLPTPAGE</sequence>
<accession>A0ABT6FF51</accession>
<evidence type="ECO:0000256" key="2">
    <source>
        <dbReference type="SAM" id="SignalP"/>
    </source>
</evidence>
<keyword evidence="2" id="KW-0732">Signal</keyword>
<evidence type="ECO:0000313" key="4">
    <source>
        <dbReference type="Proteomes" id="UP001216907"/>
    </source>
</evidence>
<protein>
    <recommendedName>
        <fullName evidence="5">Apple domain-containing protein</fullName>
    </recommendedName>
</protein>
<feature type="signal peptide" evidence="2">
    <location>
        <begin position="1"/>
        <end position="23"/>
    </location>
</feature>
<proteinExistence type="predicted"/>
<organism evidence="3 4">
    <name type="scientific">Paludisphaera mucosa</name>
    <dbReference type="NCBI Taxonomy" id="3030827"/>
    <lineage>
        <taxon>Bacteria</taxon>
        <taxon>Pseudomonadati</taxon>
        <taxon>Planctomycetota</taxon>
        <taxon>Planctomycetia</taxon>
        <taxon>Isosphaerales</taxon>
        <taxon>Isosphaeraceae</taxon>
        <taxon>Paludisphaera</taxon>
    </lineage>
</organism>
<reference evidence="3 4" key="1">
    <citation type="submission" date="2023-03" db="EMBL/GenBank/DDBJ databases">
        <title>Paludisphaera mucosa sp. nov. a novel planctomycete from northern fen.</title>
        <authorList>
            <person name="Ivanova A."/>
        </authorList>
    </citation>
    <scope>NUCLEOTIDE SEQUENCE [LARGE SCALE GENOMIC DNA]</scope>
    <source>
        <strain evidence="3 4">Pla2</strain>
    </source>
</reference>
<evidence type="ECO:0000256" key="1">
    <source>
        <dbReference type="SAM" id="MobiDB-lite"/>
    </source>
</evidence>
<feature type="region of interest" description="Disordered" evidence="1">
    <location>
        <begin position="188"/>
        <end position="214"/>
    </location>
</feature>
<evidence type="ECO:0000313" key="3">
    <source>
        <dbReference type="EMBL" id="MDG3006010.1"/>
    </source>
</evidence>
<evidence type="ECO:0008006" key="5">
    <source>
        <dbReference type="Google" id="ProtNLM"/>
    </source>
</evidence>
<dbReference type="EMBL" id="JARRAG010000002">
    <property type="protein sequence ID" value="MDG3006010.1"/>
    <property type="molecule type" value="Genomic_DNA"/>
</dbReference>
<dbReference type="RefSeq" id="WP_277862316.1">
    <property type="nucleotide sequence ID" value="NZ_JARRAG010000002.1"/>
</dbReference>
<name>A0ABT6FF51_9BACT</name>
<keyword evidence="4" id="KW-1185">Reference proteome</keyword>
<feature type="chain" id="PRO_5045093595" description="Apple domain-containing protein" evidence="2">
    <location>
        <begin position="24"/>
        <end position="214"/>
    </location>
</feature>